<proteinExistence type="predicted"/>
<dbReference type="Pfam" id="PF09346">
    <property type="entry name" value="SMI1_KNR4"/>
    <property type="match status" value="1"/>
</dbReference>
<feature type="domain" description="Knr4/Smi1-like" evidence="1">
    <location>
        <begin position="26"/>
        <end position="127"/>
    </location>
</feature>
<evidence type="ECO:0000313" key="2">
    <source>
        <dbReference type="EMBL" id="MFB9903773.1"/>
    </source>
</evidence>
<keyword evidence="3" id="KW-1185">Reference proteome</keyword>
<dbReference type="Proteomes" id="UP001589693">
    <property type="component" value="Unassembled WGS sequence"/>
</dbReference>
<reference evidence="2 3" key="1">
    <citation type="submission" date="2024-09" db="EMBL/GenBank/DDBJ databases">
        <authorList>
            <person name="Sun Q."/>
            <person name="Mori K."/>
        </authorList>
    </citation>
    <scope>NUCLEOTIDE SEQUENCE [LARGE SCALE GENOMIC DNA]</scope>
    <source>
        <strain evidence="2 3">TBRC 7907</strain>
    </source>
</reference>
<dbReference type="SUPFAM" id="SSF160631">
    <property type="entry name" value="SMI1/KNR4-like"/>
    <property type="match status" value="1"/>
</dbReference>
<dbReference type="EMBL" id="JBHLZU010000006">
    <property type="protein sequence ID" value="MFB9903773.1"/>
    <property type="molecule type" value="Genomic_DNA"/>
</dbReference>
<gene>
    <name evidence="2" type="ORF">ACFFQA_07470</name>
</gene>
<accession>A0ABV5ZSA7</accession>
<dbReference type="InterPro" id="IPR018958">
    <property type="entry name" value="Knr4/Smi1-like_dom"/>
</dbReference>
<comment type="caution">
    <text evidence="2">The sequence shown here is derived from an EMBL/GenBank/DDBJ whole genome shotgun (WGS) entry which is preliminary data.</text>
</comment>
<dbReference type="RefSeq" id="WP_377850930.1">
    <property type="nucleotide sequence ID" value="NZ_JBHLZU010000006.1"/>
</dbReference>
<name>A0ABV5ZSA7_9PSEU</name>
<organism evidence="2 3">
    <name type="scientific">Allokutzneria oryzae</name>
    <dbReference type="NCBI Taxonomy" id="1378989"/>
    <lineage>
        <taxon>Bacteria</taxon>
        <taxon>Bacillati</taxon>
        <taxon>Actinomycetota</taxon>
        <taxon>Actinomycetes</taxon>
        <taxon>Pseudonocardiales</taxon>
        <taxon>Pseudonocardiaceae</taxon>
        <taxon>Allokutzneria</taxon>
    </lineage>
</organism>
<protein>
    <submittedName>
        <fullName evidence="2">SMI1/KNR4 family protein</fullName>
    </submittedName>
</protein>
<evidence type="ECO:0000313" key="3">
    <source>
        <dbReference type="Proteomes" id="UP001589693"/>
    </source>
</evidence>
<dbReference type="InterPro" id="IPR037883">
    <property type="entry name" value="Knr4/Smi1-like_sf"/>
</dbReference>
<evidence type="ECO:0000259" key="1">
    <source>
        <dbReference type="Pfam" id="PF09346"/>
    </source>
</evidence>
<sequence length="211" mass="23110">MPSALSKLVQVGGSALSPSLPSVEGWGKSIPSQLLSLLSLKNGFYAFESALHVFPSLPSGMQVDGRSAEEWNTPSLWRERFSELDPGYFFFAEDVFGDQFFISEDGIGVFRAETGEVEEVASSLESWAEVVLADFDLWAGYPIAHEWQKVNGELKAGMRLTPKIPFVVGGGYELCNLYAAEASKIMLFRADFSAQIRDLPDGATVKISVIE</sequence>